<protein>
    <recommendedName>
        <fullName evidence="9">Cytochrome b-c1 complex subunit 7</fullName>
    </recommendedName>
</protein>
<evidence type="ECO:0000256" key="1">
    <source>
        <dbReference type="ARBA" id="ARBA00004443"/>
    </source>
</evidence>
<dbReference type="AlphaFoldDB" id="A0A8I2YNB7"/>
<keyword evidence="11" id="KW-1185">Reference proteome</keyword>
<reference evidence="10" key="1">
    <citation type="submission" date="2021-03" db="EMBL/GenBank/DDBJ databases">
        <title>Evolutionary innovations through gain and loss of genes in the ectomycorrhizal Boletales.</title>
        <authorList>
            <person name="Wu G."/>
            <person name="Miyauchi S."/>
            <person name="Morin E."/>
            <person name="Yang Z.-L."/>
            <person name="Xu J."/>
            <person name="Martin F.M."/>
        </authorList>
    </citation>
    <scope>NUCLEOTIDE SEQUENCE</scope>
    <source>
        <strain evidence="10">BR01</strain>
    </source>
</reference>
<evidence type="ECO:0000256" key="5">
    <source>
        <dbReference type="ARBA" id="ARBA00022792"/>
    </source>
</evidence>
<dbReference type="InterPro" id="IPR003197">
    <property type="entry name" value="QCR7"/>
</dbReference>
<evidence type="ECO:0000256" key="4">
    <source>
        <dbReference type="ARBA" id="ARBA00022660"/>
    </source>
</evidence>
<keyword evidence="4 9" id="KW-0679">Respiratory chain</keyword>
<comment type="function">
    <text evidence="9">Component of the ubiquinol-cytochrome c oxidoreductase, a multisubunit transmembrane complex that is part of the mitochondrial electron transport chain which drives oxidative phosphorylation.</text>
</comment>
<dbReference type="PIRSF" id="PIRSF000022">
    <property type="entry name" value="Bc1_14K"/>
    <property type="match status" value="1"/>
</dbReference>
<dbReference type="Pfam" id="PF02271">
    <property type="entry name" value="UCR_14kD"/>
    <property type="match status" value="1"/>
</dbReference>
<comment type="similarity">
    <text evidence="2 9">Belongs to the UQCRB/QCR7 family.</text>
</comment>
<dbReference type="Gene3D" id="1.10.1090.10">
    <property type="entry name" value="Cytochrome b-c1 complex subunit 7"/>
    <property type="match status" value="1"/>
</dbReference>
<dbReference type="Proteomes" id="UP000683000">
    <property type="component" value="Unassembled WGS sequence"/>
</dbReference>
<keyword evidence="5 9" id="KW-0999">Mitochondrion inner membrane</keyword>
<dbReference type="SUPFAM" id="SSF81524">
    <property type="entry name" value="14 kDa protein of cytochrome bc1 complex (Ubiquinol-cytochrome c reductase)"/>
    <property type="match status" value="1"/>
</dbReference>
<sequence>MNALGPSLAPYVRSSRSLKTFVTPIAHWYAGLMGYRRMGLKYDDLQMEELPEVQRALGRLTPREAYDRAYRMKLALHASVMHKDLPKDQWVSIKDVCITLSVLGPSPTLSQDVRYLKPHIESVLQEDEERAVWDNMAVHRK</sequence>
<evidence type="ECO:0000313" key="10">
    <source>
        <dbReference type="EMBL" id="KAG6376074.1"/>
    </source>
</evidence>
<proteinExistence type="inferred from homology"/>
<dbReference type="PANTHER" id="PTHR12022">
    <property type="entry name" value="UBIQUINOL-CYTOCHROME C REDUCTASE COMPLEX 14 KD PROTEIN"/>
    <property type="match status" value="1"/>
</dbReference>
<accession>A0A8I2YNB7</accession>
<name>A0A8I2YNB7_9AGAM</name>
<evidence type="ECO:0000256" key="3">
    <source>
        <dbReference type="ARBA" id="ARBA00022448"/>
    </source>
</evidence>
<comment type="subcellular location">
    <subcellularLocation>
        <location evidence="1">Mitochondrion inner membrane</location>
        <topology evidence="1">Peripheral membrane protein</topology>
        <orientation evidence="1">Matrix side</orientation>
    </subcellularLocation>
</comment>
<keyword evidence="7 9" id="KW-0496">Mitochondrion</keyword>
<dbReference type="OrthoDB" id="425749at2759"/>
<dbReference type="PANTHER" id="PTHR12022:SF0">
    <property type="entry name" value="CYTOCHROME B-C1 COMPLEX SUBUNIT 7"/>
    <property type="match status" value="1"/>
</dbReference>
<evidence type="ECO:0000313" key="11">
    <source>
        <dbReference type="Proteomes" id="UP000683000"/>
    </source>
</evidence>
<comment type="caution">
    <text evidence="10">The sequence shown here is derived from an EMBL/GenBank/DDBJ whole genome shotgun (WGS) entry which is preliminary data.</text>
</comment>
<evidence type="ECO:0000256" key="2">
    <source>
        <dbReference type="ARBA" id="ARBA00008554"/>
    </source>
</evidence>
<evidence type="ECO:0000256" key="7">
    <source>
        <dbReference type="ARBA" id="ARBA00023128"/>
    </source>
</evidence>
<organism evidence="10 11">
    <name type="scientific">Boletus reticuloceps</name>
    <dbReference type="NCBI Taxonomy" id="495285"/>
    <lineage>
        <taxon>Eukaryota</taxon>
        <taxon>Fungi</taxon>
        <taxon>Dikarya</taxon>
        <taxon>Basidiomycota</taxon>
        <taxon>Agaricomycotina</taxon>
        <taxon>Agaricomycetes</taxon>
        <taxon>Agaricomycetidae</taxon>
        <taxon>Boletales</taxon>
        <taxon>Boletineae</taxon>
        <taxon>Boletaceae</taxon>
        <taxon>Boletoideae</taxon>
        <taxon>Boletus</taxon>
    </lineage>
</organism>
<dbReference type="InterPro" id="IPR036544">
    <property type="entry name" value="QCR7_sf"/>
</dbReference>
<dbReference type="EMBL" id="JAGFBS010000012">
    <property type="protein sequence ID" value="KAG6376074.1"/>
    <property type="molecule type" value="Genomic_DNA"/>
</dbReference>
<dbReference type="GO" id="GO:0006122">
    <property type="term" value="P:mitochondrial electron transport, ubiquinol to cytochrome c"/>
    <property type="evidence" value="ECO:0007669"/>
    <property type="project" value="InterPro"/>
</dbReference>
<dbReference type="GO" id="GO:0005743">
    <property type="term" value="C:mitochondrial inner membrane"/>
    <property type="evidence" value="ECO:0007669"/>
    <property type="project" value="UniProtKB-SubCell"/>
</dbReference>
<keyword evidence="3 9" id="KW-0813">Transport</keyword>
<dbReference type="GO" id="GO:0045275">
    <property type="term" value="C:respiratory chain complex III"/>
    <property type="evidence" value="ECO:0007669"/>
    <property type="project" value="InterPro"/>
</dbReference>
<gene>
    <name evidence="10" type="ORF">JVT61DRAFT_2044</name>
</gene>
<evidence type="ECO:0000256" key="8">
    <source>
        <dbReference type="ARBA" id="ARBA00023136"/>
    </source>
</evidence>
<keyword evidence="8 9" id="KW-0472">Membrane</keyword>
<evidence type="ECO:0000256" key="9">
    <source>
        <dbReference type="PIRNR" id="PIRNR000022"/>
    </source>
</evidence>
<evidence type="ECO:0000256" key="6">
    <source>
        <dbReference type="ARBA" id="ARBA00022982"/>
    </source>
</evidence>
<keyword evidence="6 9" id="KW-0249">Electron transport</keyword>